<gene>
    <name evidence="1" type="ORF">EYF80_045980</name>
</gene>
<dbReference type="EMBL" id="SRLO01000943">
    <property type="protein sequence ID" value="TNN43814.1"/>
    <property type="molecule type" value="Genomic_DNA"/>
</dbReference>
<comment type="caution">
    <text evidence="1">The sequence shown here is derived from an EMBL/GenBank/DDBJ whole genome shotgun (WGS) entry which is preliminary data.</text>
</comment>
<evidence type="ECO:0000313" key="1">
    <source>
        <dbReference type="EMBL" id="TNN43814.1"/>
    </source>
</evidence>
<name>A0A4Z2FSX5_9TELE</name>
<organism evidence="1 2">
    <name type="scientific">Liparis tanakae</name>
    <name type="common">Tanaka's snailfish</name>
    <dbReference type="NCBI Taxonomy" id="230148"/>
    <lineage>
        <taxon>Eukaryota</taxon>
        <taxon>Metazoa</taxon>
        <taxon>Chordata</taxon>
        <taxon>Craniata</taxon>
        <taxon>Vertebrata</taxon>
        <taxon>Euteleostomi</taxon>
        <taxon>Actinopterygii</taxon>
        <taxon>Neopterygii</taxon>
        <taxon>Teleostei</taxon>
        <taxon>Neoteleostei</taxon>
        <taxon>Acanthomorphata</taxon>
        <taxon>Eupercaria</taxon>
        <taxon>Perciformes</taxon>
        <taxon>Cottioidei</taxon>
        <taxon>Cottales</taxon>
        <taxon>Liparidae</taxon>
        <taxon>Liparis</taxon>
    </lineage>
</organism>
<accession>A0A4Z2FSX5</accession>
<protein>
    <submittedName>
        <fullName evidence="1">Uncharacterized protein</fullName>
    </submittedName>
</protein>
<dbReference type="AlphaFoldDB" id="A0A4Z2FSX5"/>
<keyword evidence="2" id="KW-1185">Reference proteome</keyword>
<reference evidence="1 2" key="1">
    <citation type="submission" date="2019-03" db="EMBL/GenBank/DDBJ databases">
        <title>First draft genome of Liparis tanakae, snailfish: a comprehensive survey of snailfish specific genes.</title>
        <authorList>
            <person name="Kim W."/>
            <person name="Song I."/>
            <person name="Jeong J.-H."/>
            <person name="Kim D."/>
            <person name="Kim S."/>
            <person name="Ryu S."/>
            <person name="Song J.Y."/>
            <person name="Lee S.K."/>
        </authorList>
    </citation>
    <scope>NUCLEOTIDE SEQUENCE [LARGE SCALE GENOMIC DNA]</scope>
    <source>
        <tissue evidence="1">Muscle</tissue>
    </source>
</reference>
<sequence>MPGRYSTVEGCRSTRLGLLSGAGASAPSASPLSVDCSRLRARLRPASGGVWLWAAPGSFGCSASPGAAASPGGAAGSGARSQAGAGSGVLGWKTGNSMRSSFPQHFSSSSWNEFNVELVDAVLVREAALLTQLVSVAPELVAVLVELQGVALEGHAPGVLAVHPERLRQLVLVHRGGVVVGQVGLVGAVGQRQRLLAPVVGELGVGVEEPLQHLQLAAHLRRQLDDVLLGGVADQHLVDPRGDPDPLGEGRQLEVRRLRVSPDAVVEALLGEHQLHVLPEELRQAAVGRLAAQQHAAAAAVGRPRRAPHLLVAPRPGHRGGGVRLAQGAVGAQLAEQAAHRVLVRRRHHVHEGLVGGHGEQAVAALVGEHAALPEDAVDLVLQRVLQAAPRGVLLGLVGVSSGLGGRDLEDEKIHDEGSEASSHRRANILFIYLILLYAV</sequence>
<dbReference type="Proteomes" id="UP000314294">
    <property type="component" value="Unassembled WGS sequence"/>
</dbReference>
<evidence type="ECO:0000313" key="2">
    <source>
        <dbReference type="Proteomes" id="UP000314294"/>
    </source>
</evidence>
<proteinExistence type="predicted"/>